<reference evidence="3" key="1">
    <citation type="journal article" date="2014" name="Int. J. Syst. Evol. Microbiol.">
        <title>Complete genome sequence of Corynebacterium casei LMG S-19264T (=DSM 44701T), isolated from a smear-ripened cheese.</title>
        <authorList>
            <consortium name="US DOE Joint Genome Institute (JGI-PGF)"/>
            <person name="Walter F."/>
            <person name="Albersmeier A."/>
            <person name="Kalinowski J."/>
            <person name="Ruckert C."/>
        </authorList>
    </citation>
    <scope>NUCLEOTIDE SEQUENCE</scope>
    <source>
        <strain evidence="3">KCTC 42249</strain>
    </source>
</reference>
<evidence type="ECO:0000313" key="3">
    <source>
        <dbReference type="EMBL" id="GHD12042.1"/>
    </source>
</evidence>
<gene>
    <name evidence="3" type="ORF">GCM10016234_15840</name>
</gene>
<dbReference type="AlphaFoldDB" id="A0A8J3DY82"/>
<keyword evidence="4" id="KW-1185">Reference proteome</keyword>
<name>A0A8J3DY82_9HYPH</name>
<feature type="coiled-coil region" evidence="1">
    <location>
        <begin position="114"/>
        <end position="141"/>
    </location>
</feature>
<reference evidence="3" key="2">
    <citation type="submission" date="2020-09" db="EMBL/GenBank/DDBJ databases">
        <authorList>
            <person name="Sun Q."/>
            <person name="Kim S."/>
        </authorList>
    </citation>
    <scope>NUCLEOTIDE SEQUENCE</scope>
    <source>
        <strain evidence="3">KCTC 42249</strain>
    </source>
</reference>
<comment type="caution">
    <text evidence="3">The sequence shown here is derived from an EMBL/GenBank/DDBJ whole genome shotgun (WGS) entry which is preliminary data.</text>
</comment>
<proteinExistence type="predicted"/>
<evidence type="ECO:0000256" key="2">
    <source>
        <dbReference type="SAM" id="Phobius"/>
    </source>
</evidence>
<dbReference type="Proteomes" id="UP000630142">
    <property type="component" value="Unassembled WGS sequence"/>
</dbReference>
<keyword evidence="2" id="KW-0812">Transmembrane</keyword>
<sequence length="443" mass="48481">MVIQSILAFILGFLVAGLLAILIAPAFRRRAERLTRQRLEATLPMSLNEMQAERDRVRAEYAVEVRRVEADAKSQKSKANERSVEVARLTAQLKTAEQASSDRSAAVAARDVTIADLESQLAGEREMLAGLKEKLSAAERNLADRSLAYEELSRLQDEASLLASNRQIDLVARDAEIDRLSATVTQLRAARGENEQKVREQSAAERRVGEDLKTERRKVADLESKLERLLRDLSDREETIARRDRTISQLRGGEGAPVADSDYAAQNEIEAGPDASSKEIAQLRRDLRRAAQTEEELRLELTQVQATAMRLEAEVADMTSQSSSAFQPGDTVLARLEADRDRLEAQLLSLAAENDRLRQQPVADGGAAPSGGDGLRDELAQIAAQMVHMTRVLEGPGSPIDAALAKEAPAGARTGTLTLADRIRALQDAASVAEPSEPVQRDR</sequence>
<organism evidence="3 4">
    <name type="scientific">Tianweitania populi</name>
    <dbReference type="NCBI Taxonomy" id="1607949"/>
    <lineage>
        <taxon>Bacteria</taxon>
        <taxon>Pseudomonadati</taxon>
        <taxon>Pseudomonadota</taxon>
        <taxon>Alphaproteobacteria</taxon>
        <taxon>Hyphomicrobiales</taxon>
        <taxon>Phyllobacteriaceae</taxon>
        <taxon>Tianweitania</taxon>
    </lineage>
</organism>
<feature type="transmembrane region" description="Helical" evidence="2">
    <location>
        <begin position="6"/>
        <end position="27"/>
    </location>
</feature>
<evidence type="ECO:0000256" key="1">
    <source>
        <dbReference type="SAM" id="Coils"/>
    </source>
</evidence>
<accession>A0A8J3DY82</accession>
<dbReference type="RefSeq" id="WP_189502894.1">
    <property type="nucleotide sequence ID" value="NZ_BMZQ01000001.1"/>
</dbReference>
<keyword evidence="2" id="KW-0472">Membrane</keyword>
<dbReference type="EMBL" id="BMZQ01000001">
    <property type="protein sequence ID" value="GHD12042.1"/>
    <property type="molecule type" value="Genomic_DNA"/>
</dbReference>
<feature type="coiled-coil region" evidence="1">
    <location>
        <begin position="280"/>
        <end position="360"/>
    </location>
</feature>
<evidence type="ECO:0000313" key="4">
    <source>
        <dbReference type="Proteomes" id="UP000630142"/>
    </source>
</evidence>
<keyword evidence="1" id="KW-0175">Coiled coil</keyword>
<keyword evidence="2" id="KW-1133">Transmembrane helix</keyword>
<feature type="coiled-coil region" evidence="1">
    <location>
        <begin position="187"/>
        <end position="239"/>
    </location>
</feature>
<protein>
    <submittedName>
        <fullName evidence="3">Uncharacterized protein</fullName>
    </submittedName>
</protein>